<dbReference type="Proteomes" id="UP000652567">
    <property type="component" value="Unassembled WGS sequence"/>
</dbReference>
<keyword evidence="2" id="KW-0732">Signal</keyword>
<protein>
    <submittedName>
        <fullName evidence="3">VacJ family lipoprotein</fullName>
    </submittedName>
</protein>
<evidence type="ECO:0000256" key="2">
    <source>
        <dbReference type="ARBA" id="ARBA00022729"/>
    </source>
</evidence>
<dbReference type="AlphaFoldDB" id="A0A928V3I8"/>
<dbReference type="Pfam" id="PF04333">
    <property type="entry name" value="MlaA"/>
    <property type="match status" value="1"/>
</dbReference>
<comment type="similarity">
    <text evidence="1">Belongs to the MlaA family.</text>
</comment>
<proteinExistence type="inferred from homology"/>
<evidence type="ECO:0000313" key="3">
    <source>
        <dbReference type="EMBL" id="MBE8718111.1"/>
    </source>
</evidence>
<sequence>MLSVCLPVMANEEQDRWQGYNRAMYSFNTTVDKYTLKPLAKGYVYVTPSVVRKGVSNVFFNIREVPSALNGLLQGKPGSAARDTGRFLINSTVGLLGIFDVASRMGIPSSGHEDFGQTLAVWGVGQGPYVVLPFLGPSTLRDSFALPADWYTDPRTYVDNVRVRNTLTGLNLVNVRANLFELEQHITGDQYTFVRDAYLQHRNYLILDGAVTDDFGMDDDFADDIDFE</sequence>
<keyword evidence="4" id="KW-1185">Reference proteome</keyword>
<keyword evidence="3" id="KW-0449">Lipoprotein</keyword>
<comment type="caution">
    <text evidence="3">The sequence shown here is derived from an EMBL/GenBank/DDBJ whole genome shotgun (WGS) entry which is preliminary data.</text>
</comment>
<dbReference type="PANTHER" id="PTHR30035:SF3">
    <property type="entry name" value="INTERMEMBRANE PHOSPHOLIPID TRANSPORT SYSTEM LIPOPROTEIN MLAA"/>
    <property type="match status" value="1"/>
</dbReference>
<organism evidence="3 4">
    <name type="scientific">Cellvibrio polysaccharolyticus</name>
    <dbReference type="NCBI Taxonomy" id="2082724"/>
    <lineage>
        <taxon>Bacteria</taxon>
        <taxon>Pseudomonadati</taxon>
        <taxon>Pseudomonadota</taxon>
        <taxon>Gammaproteobacteria</taxon>
        <taxon>Cellvibrionales</taxon>
        <taxon>Cellvibrionaceae</taxon>
        <taxon>Cellvibrio</taxon>
    </lineage>
</organism>
<gene>
    <name evidence="3" type="ORF">C4F51_13030</name>
</gene>
<dbReference type="PANTHER" id="PTHR30035">
    <property type="entry name" value="LIPOPROTEIN VACJ-RELATED"/>
    <property type="match status" value="1"/>
</dbReference>
<evidence type="ECO:0000313" key="4">
    <source>
        <dbReference type="Proteomes" id="UP000652567"/>
    </source>
</evidence>
<dbReference type="EMBL" id="PRDL01000001">
    <property type="protein sequence ID" value="MBE8718111.1"/>
    <property type="molecule type" value="Genomic_DNA"/>
</dbReference>
<dbReference type="GO" id="GO:0016020">
    <property type="term" value="C:membrane"/>
    <property type="evidence" value="ECO:0007669"/>
    <property type="project" value="InterPro"/>
</dbReference>
<dbReference type="GO" id="GO:0120010">
    <property type="term" value="P:intermembrane phospholipid transfer"/>
    <property type="evidence" value="ECO:0007669"/>
    <property type="project" value="TreeGrafter"/>
</dbReference>
<dbReference type="InterPro" id="IPR007428">
    <property type="entry name" value="MlaA"/>
</dbReference>
<dbReference type="PRINTS" id="PR01805">
    <property type="entry name" value="VACJLIPOPROT"/>
</dbReference>
<accession>A0A928V3I8</accession>
<evidence type="ECO:0000256" key="1">
    <source>
        <dbReference type="ARBA" id="ARBA00010634"/>
    </source>
</evidence>
<name>A0A928V3I8_9GAMM</name>
<reference evidence="3" key="1">
    <citation type="submission" date="2018-07" db="EMBL/GenBank/DDBJ databases">
        <title>Genome assembly of strain Ka43.</title>
        <authorList>
            <person name="Kukolya J."/>
            <person name="Nagy I."/>
            <person name="Horvath B."/>
            <person name="Toth A."/>
        </authorList>
    </citation>
    <scope>NUCLEOTIDE SEQUENCE</scope>
    <source>
        <strain evidence="3">KB43</strain>
    </source>
</reference>